<evidence type="ECO:0000313" key="2">
    <source>
        <dbReference type="Proteomes" id="UP001597114"/>
    </source>
</evidence>
<dbReference type="InterPro" id="IPR029058">
    <property type="entry name" value="AB_hydrolase_fold"/>
</dbReference>
<sequence length="44" mass="4937">MVRELVDIVPTGRLAVIESSGHMPNLDRPELFNDTLRRFLTAVG</sequence>
<name>A0ABW4F799_9PSEU</name>
<dbReference type="Gene3D" id="3.40.50.1820">
    <property type="entry name" value="alpha/beta hydrolase"/>
    <property type="match status" value="1"/>
</dbReference>
<comment type="caution">
    <text evidence="1">The sequence shown here is derived from an EMBL/GenBank/DDBJ whole genome shotgun (WGS) entry which is preliminary data.</text>
</comment>
<protein>
    <submittedName>
        <fullName evidence="1">Alpha/beta fold hydrolase</fullName>
    </submittedName>
</protein>
<keyword evidence="2" id="KW-1185">Reference proteome</keyword>
<keyword evidence="1" id="KW-0378">Hydrolase</keyword>
<gene>
    <name evidence="1" type="ORF">ACFSJD_35655</name>
</gene>
<dbReference type="RefSeq" id="WP_344725844.1">
    <property type="nucleotide sequence ID" value="NZ_BAAAUS010000035.1"/>
</dbReference>
<dbReference type="EMBL" id="JBHUCO010000051">
    <property type="protein sequence ID" value="MFD1522873.1"/>
    <property type="molecule type" value="Genomic_DNA"/>
</dbReference>
<dbReference type="Proteomes" id="UP001597114">
    <property type="component" value="Unassembled WGS sequence"/>
</dbReference>
<organism evidence="1 2">
    <name type="scientific">Pseudonocardia yunnanensis</name>
    <dbReference type="NCBI Taxonomy" id="58107"/>
    <lineage>
        <taxon>Bacteria</taxon>
        <taxon>Bacillati</taxon>
        <taxon>Actinomycetota</taxon>
        <taxon>Actinomycetes</taxon>
        <taxon>Pseudonocardiales</taxon>
        <taxon>Pseudonocardiaceae</taxon>
        <taxon>Pseudonocardia</taxon>
    </lineage>
</organism>
<reference evidence="2" key="1">
    <citation type="journal article" date="2019" name="Int. J. Syst. Evol. Microbiol.">
        <title>The Global Catalogue of Microorganisms (GCM) 10K type strain sequencing project: providing services to taxonomists for standard genome sequencing and annotation.</title>
        <authorList>
            <consortium name="The Broad Institute Genomics Platform"/>
            <consortium name="The Broad Institute Genome Sequencing Center for Infectious Disease"/>
            <person name="Wu L."/>
            <person name="Ma J."/>
        </authorList>
    </citation>
    <scope>NUCLEOTIDE SEQUENCE [LARGE SCALE GENOMIC DNA]</scope>
    <source>
        <strain evidence="2">CCM 7043</strain>
    </source>
</reference>
<accession>A0ABW4F799</accession>
<dbReference type="GO" id="GO:0016787">
    <property type="term" value="F:hydrolase activity"/>
    <property type="evidence" value="ECO:0007669"/>
    <property type="project" value="UniProtKB-KW"/>
</dbReference>
<proteinExistence type="predicted"/>
<evidence type="ECO:0000313" key="1">
    <source>
        <dbReference type="EMBL" id="MFD1522873.1"/>
    </source>
</evidence>
<dbReference type="SUPFAM" id="SSF53474">
    <property type="entry name" value="alpha/beta-Hydrolases"/>
    <property type="match status" value="1"/>
</dbReference>